<keyword evidence="7" id="KW-1185">Reference proteome</keyword>
<dbReference type="CDD" id="cd18109">
    <property type="entry name" value="SpoU-like_RNA-MTase"/>
    <property type="match status" value="1"/>
</dbReference>
<feature type="domain" description="tRNA/rRNA methyltransferase SpoU type" evidence="4">
    <location>
        <begin position="95"/>
        <end position="230"/>
    </location>
</feature>
<dbReference type="InterPro" id="IPR051259">
    <property type="entry name" value="rRNA_Methyltransferase"/>
</dbReference>
<evidence type="ECO:0000313" key="7">
    <source>
        <dbReference type="Proteomes" id="UP000239366"/>
    </source>
</evidence>
<dbReference type="GO" id="GO:0006396">
    <property type="term" value="P:RNA processing"/>
    <property type="evidence" value="ECO:0007669"/>
    <property type="project" value="InterPro"/>
</dbReference>
<gene>
    <name evidence="6" type="ORF">BST99_07840</name>
</gene>
<dbReference type="Gene3D" id="3.30.1330.30">
    <property type="match status" value="1"/>
</dbReference>
<evidence type="ECO:0000256" key="2">
    <source>
        <dbReference type="ARBA" id="ARBA00022603"/>
    </source>
</evidence>
<dbReference type="InterPro" id="IPR053888">
    <property type="entry name" value="MRM3-like_sub_bind"/>
</dbReference>
<dbReference type="PANTHER" id="PTHR43191">
    <property type="entry name" value="RRNA METHYLTRANSFERASE 3"/>
    <property type="match status" value="1"/>
</dbReference>
<keyword evidence="2" id="KW-0489">Methyltransferase</keyword>
<dbReference type="InterPro" id="IPR001537">
    <property type="entry name" value="SpoU_MeTrfase"/>
</dbReference>
<dbReference type="InterPro" id="IPR029026">
    <property type="entry name" value="tRNA_m1G_MTases_N"/>
</dbReference>
<evidence type="ECO:0000256" key="3">
    <source>
        <dbReference type="ARBA" id="ARBA00022679"/>
    </source>
</evidence>
<comment type="similarity">
    <text evidence="1">Belongs to the class IV-like SAM-binding methyltransferase superfamily. RNA methyltransferase TrmH family.</text>
</comment>
<sequence>MLSKNQLKRFTKLKQKKYRDAEGLFIAEGKKLVEDLLKRGAEAECLVTHQDKEATSKYVQVDENDFKRLSSLDNPSGTLGVFKKPQDDGRSDGWILALDGLRDPGNMGTILRCADWFGLSRVVCSQDTVDCFNPKAVQASMGSVANIRVEYCDLRAFLQEEQLPVFGTFMEGEALEENPLPQEGILVLGNEGQGIREETAAVIDRKVKISKHPLAQAESLNVATAAAIFMAALPTRK</sequence>
<dbReference type="Pfam" id="PF22435">
    <property type="entry name" value="MRM3-like_sub_bind"/>
    <property type="match status" value="1"/>
</dbReference>
<dbReference type="Gene3D" id="3.40.1280.10">
    <property type="match status" value="1"/>
</dbReference>
<feature type="domain" description="MRM3-like substrate binding" evidence="5">
    <location>
        <begin position="5"/>
        <end position="80"/>
    </location>
</feature>
<dbReference type="OrthoDB" id="9785673at2"/>
<comment type="caution">
    <text evidence="6">The sequence shown here is derived from an EMBL/GenBank/DDBJ whole genome shotgun (WGS) entry which is preliminary data.</text>
</comment>
<evidence type="ECO:0000313" key="6">
    <source>
        <dbReference type="EMBL" id="PQJ15650.1"/>
    </source>
</evidence>
<dbReference type="GO" id="GO:0003723">
    <property type="term" value="F:RNA binding"/>
    <property type="evidence" value="ECO:0007669"/>
    <property type="project" value="InterPro"/>
</dbReference>
<protein>
    <submittedName>
        <fullName evidence="6">Uncharacterized protein</fullName>
    </submittedName>
</protein>
<evidence type="ECO:0000256" key="1">
    <source>
        <dbReference type="ARBA" id="ARBA00007228"/>
    </source>
</evidence>
<dbReference type="InterPro" id="IPR029064">
    <property type="entry name" value="Ribosomal_eL30-like_sf"/>
</dbReference>
<dbReference type="SUPFAM" id="SSF75217">
    <property type="entry name" value="alpha/beta knot"/>
    <property type="match status" value="1"/>
</dbReference>
<organism evidence="6 7">
    <name type="scientific">Aureicoccus marinus</name>
    <dbReference type="NCBI Taxonomy" id="754435"/>
    <lineage>
        <taxon>Bacteria</taxon>
        <taxon>Pseudomonadati</taxon>
        <taxon>Bacteroidota</taxon>
        <taxon>Flavobacteriia</taxon>
        <taxon>Flavobacteriales</taxon>
        <taxon>Flavobacteriaceae</taxon>
        <taxon>Aureicoccus</taxon>
    </lineage>
</organism>
<dbReference type="EMBL" id="MQVX01000001">
    <property type="protein sequence ID" value="PQJ15650.1"/>
    <property type="molecule type" value="Genomic_DNA"/>
</dbReference>
<dbReference type="GO" id="GO:0032259">
    <property type="term" value="P:methylation"/>
    <property type="evidence" value="ECO:0007669"/>
    <property type="project" value="UniProtKB-KW"/>
</dbReference>
<dbReference type="RefSeq" id="WP_105001300.1">
    <property type="nucleotide sequence ID" value="NZ_MQVX01000001.1"/>
</dbReference>
<dbReference type="GO" id="GO:0008173">
    <property type="term" value="F:RNA methyltransferase activity"/>
    <property type="evidence" value="ECO:0007669"/>
    <property type="project" value="InterPro"/>
</dbReference>
<reference evidence="7" key="1">
    <citation type="submission" date="2016-11" db="EMBL/GenBank/DDBJ databases">
        <title>Trade-off between light-utilization and light-protection in marine flavobacteria.</title>
        <authorList>
            <person name="Kumagai Y."/>
            <person name="Yoshizawa S."/>
            <person name="Kogure K."/>
        </authorList>
    </citation>
    <scope>NUCLEOTIDE SEQUENCE [LARGE SCALE GENOMIC DNA]</scope>
    <source>
        <strain evidence="7">SG-18</strain>
    </source>
</reference>
<evidence type="ECO:0000259" key="4">
    <source>
        <dbReference type="Pfam" id="PF00588"/>
    </source>
</evidence>
<name>A0A2S7T6W3_9FLAO</name>
<dbReference type="InterPro" id="IPR029028">
    <property type="entry name" value="Alpha/beta_knot_MTases"/>
</dbReference>
<dbReference type="Proteomes" id="UP000239366">
    <property type="component" value="Unassembled WGS sequence"/>
</dbReference>
<dbReference type="PANTHER" id="PTHR43191:SF2">
    <property type="entry name" value="RRNA METHYLTRANSFERASE 3, MITOCHONDRIAL"/>
    <property type="match status" value="1"/>
</dbReference>
<dbReference type="Pfam" id="PF00588">
    <property type="entry name" value="SpoU_methylase"/>
    <property type="match status" value="1"/>
</dbReference>
<evidence type="ECO:0000259" key="5">
    <source>
        <dbReference type="Pfam" id="PF22435"/>
    </source>
</evidence>
<keyword evidence="3" id="KW-0808">Transferase</keyword>
<accession>A0A2S7T6W3</accession>
<dbReference type="SUPFAM" id="SSF55315">
    <property type="entry name" value="L30e-like"/>
    <property type="match status" value="1"/>
</dbReference>
<proteinExistence type="inferred from homology"/>
<dbReference type="AlphaFoldDB" id="A0A2S7T6W3"/>